<dbReference type="Proteomes" id="UP001327560">
    <property type="component" value="Chromosome 4"/>
</dbReference>
<gene>
    <name evidence="1" type="ORF">Cni_G13301</name>
</gene>
<proteinExistence type="predicted"/>
<dbReference type="AlphaFoldDB" id="A0AAQ3KBL0"/>
<evidence type="ECO:0000313" key="2">
    <source>
        <dbReference type="Proteomes" id="UP001327560"/>
    </source>
</evidence>
<name>A0AAQ3KBL0_9LILI</name>
<reference evidence="1 2" key="1">
    <citation type="submission" date="2023-10" db="EMBL/GenBank/DDBJ databases">
        <title>Chromosome-scale genome assembly provides insights into flower coloration mechanisms of Canna indica.</title>
        <authorList>
            <person name="Li C."/>
        </authorList>
    </citation>
    <scope>NUCLEOTIDE SEQUENCE [LARGE SCALE GENOMIC DNA]</scope>
    <source>
        <tissue evidence="1">Flower</tissue>
    </source>
</reference>
<dbReference type="EMBL" id="CP136893">
    <property type="protein sequence ID" value="WOL04580.1"/>
    <property type="molecule type" value="Genomic_DNA"/>
</dbReference>
<evidence type="ECO:0000313" key="1">
    <source>
        <dbReference type="EMBL" id="WOL04580.1"/>
    </source>
</evidence>
<accession>A0AAQ3KBL0</accession>
<sequence>MVRNKNKVGSLEGNLRVTLNKLALLEEKDAKGWLLDNEIVHLEILARRAGALTKQLQLKWWSKARVRWIEEGEKNSKFFHNLVKVKRRRSKIEILEVEGTTFTDCNDMVEQFARWYENLWRSPNVCLGTNDVVD</sequence>
<evidence type="ECO:0008006" key="3">
    <source>
        <dbReference type="Google" id="ProtNLM"/>
    </source>
</evidence>
<keyword evidence="2" id="KW-1185">Reference proteome</keyword>
<protein>
    <recommendedName>
        <fullName evidence="3">RNA-directed DNA polymerase (Reverse transcriptase)</fullName>
    </recommendedName>
</protein>
<organism evidence="1 2">
    <name type="scientific">Canna indica</name>
    <name type="common">Indian-shot</name>
    <dbReference type="NCBI Taxonomy" id="4628"/>
    <lineage>
        <taxon>Eukaryota</taxon>
        <taxon>Viridiplantae</taxon>
        <taxon>Streptophyta</taxon>
        <taxon>Embryophyta</taxon>
        <taxon>Tracheophyta</taxon>
        <taxon>Spermatophyta</taxon>
        <taxon>Magnoliopsida</taxon>
        <taxon>Liliopsida</taxon>
        <taxon>Zingiberales</taxon>
        <taxon>Cannaceae</taxon>
        <taxon>Canna</taxon>
    </lineage>
</organism>